<dbReference type="Pfam" id="PF07992">
    <property type="entry name" value="Pyr_redox_2"/>
    <property type="match status" value="1"/>
</dbReference>
<dbReference type="Proteomes" id="UP000799324">
    <property type="component" value="Unassembled WGS sequence"/>
</dbReference>
<proteinExistence type="inferred from homology"/>
<dbReference type="SUPFAM" id="SSF51905">
    <property type="entry name" value="FAD/NAD(P)-binding domain"/>
    <property type="match status" value="1"/>
</dbReference>
<evidence type="ECO:0000256" key="2">
    <source>
        <dbReference type="ARBA" id="ARBA00022630"/>
    </source>
</evidence>
<gene>
    <name evidence="6" type="ORF">K491DRAFT_686848</name>
</gene>
<feature type="domain" description="FAD/NAD(P)-binding" evidence="5">
    <location>
        <begin position="4"/>
        <end position="296"/>
    </location>
</feature>
<dbReference type="InterPro" id="IPR023753">
    <property type="entry name" value="FAD/NAD-binding_dom"/>
</dbReference>
<reference evidence="6" key="1">
    <citation type="journal article" date="2020" name="Stud. Mycol.">
        <title>101 Dothideomycetes genomes: a test case for predicting lifestyles and emergence of pathogens.</title>
        <authorList>
            <person name="Haridas S."/>
            <person name="Albert R."/>
            <person name="Binder M."/>
            <person name="Bloem J."/>
            <person name="Labutti K."/>
            <person name="Salamov A."/>
            <person name="Andreopoulos B."/>
            <person name="Baker S."/>
            <person name="Barry K."/>
            <person name="Bills G."/>
            <person name="Bluhm B."/>
            <person name="Cannon C."/>
            <person name="Castanera R."/>
            <person name="Culley D."/>
            <person name="Daum C."/>
            <person name="Ezra D."/>
            <person name="Gonzalez J."/>
            <person name="Henrissat B."/>
            <person name="Kuo A."/>
            <person name="Liang C."/>
            <person name="Lipzen A."/>
            <person name="Lutzoni F."/>
            <person name="Magnuson J."/>
            <person name="Mondo S."/>
            <person name="Nolan M."/>
            <person name="Ohm R."/>
            <person name="Pangilinan J."/>
            <person name="Park H.-J."/>
            <person name="Ramirez L."/>
            <person name="Alfaro M."/>
            <person name="Sun H."/>
            <person name="Tritt A."/>
            <person name="Yoshinaga Y."/>
            <person name="Zwiers L.-H."/>
            <person name="Turgeon B."/>
            <person name="Goodwin S."/>
            <person name="Spatafora J."/>
            <person name="Crous P."/>
            <person name="Grigoriev I."/>
        </authorList>
    </citation>
    <scope>NUCLEOTIDE SEQUENCE</scope>
    <source>
        <strain evidence="6">CBS 122681</strain>
    </source>
</reference>
<keyword evidence="7" id="KW-1185">Reference proteome</keyword>
<dbReference type="PANTHER" id="PTHR43735">
    <property type="entry name" value="APOPTOSIS-INDUCING FACTOR 1"/>
    <property type="match status" value="1"/>
</dbReference>
<evidence type="ECO:0000313" key="7">
    <source>
        <dbReference type="Proteomes" id="UP000799324"/>
    </source>
</evidence>
<dbReference type="Gene3D" id="3.50.50.100">
    <property type="match status" value="1"/>
</dbReference>
<evidence type="ECO:0000313" key="6">
    <source>
        <dbReference type="EMBL" id="KAF2661871.1"/>
    </source>
</evidence>
<organism evidence="6 7">
    <name type="scientific">Lophiostoma macrostomum CBS 122681</name>
    <dbReference type="NCBI Taxonomy" id="1314788"/>
    <lineage>
        <taxon>Eukaryota</taxon>
        <taxon>Fungi</taxon>
        <taxon>Dikarya</taxon>
        <taxon>Ascomycota</taxon>
        <taxon>Pezizomycotina</taxon>
        <taxon>Dothideomycetes</taxon>
        <taxon>Pleosporomycetidae</taxon>
        <taxon>Pleosporales</taxon>
        <taxon>Lophiostomataceae</taxon>
        <taxon>Lophiostoma</taxon>
    </lineage>
</organism>
<evidence type="ECO:0000256" key="3">
    <source>
        <dbReference type="ARBA" id="ARBA00022827"/>
    </source>
</evidence>
<dbReference type="GO" id="GO:0050660">
    <property type="term" value="F:flavin adenine dinucleotide binding"/>
    <property type="evidence" value="ECO:0007669"/>
    <property type="project" value="TreeGrafter"/>
</dbReference>
<keyword evidence="3" id="KW-0274">FAD</keyword>
<protein>
    <submittedName>
        <fullName evidence="6">FAD/NAD(P)-binding domain-containing protein</fullName>
    </submittedName>
</protein>
<evidence type="ECO:0000259" key="5">
    <source>
        <dbReference type="Pfam" id="PF07992"/>
    </source>
</evidence>
<evidence type="ECO:0000256" key="4">
    <source>
        <dbReference type="ARBA" id="ARBA00023002"/>
    </source>
</evidence>
<dbReference type="EMBL" id="MU004291">
    <property type="protein sequence ID" value="KAF2661871.1"/>
    <property type="molecule type" value="Genomic_DNA"/>
</dbReference>
<dbReference type="PANTHER" id="PTHR43735:SF3">
    <property type="entry name" value="FERROPTOSIS SUPPRESSOR PROTEIN 1"/>
    <property type="match status" value="1"/>
</dbReference>
<dbReference type="PRINTS" id="PR00469">
    <property type="entry name" value="PNDRDTASEII"/>
</dbReference>
<keyword evidence="2" id="KW-0285">Flavoprotein</keyword>
<name>A0A6A6TRB5_9PLEO</name>
<dbReference type="AlphaFoldDB" id="A0A6A6TRB5"/>
<evidence type="ECO:0000256" key="1">
    <source>
        <dbReference type="ARBA" id="ARBA00006442"/>
    </source>
</evidence>
<dbReference type="GO" id="GO:0004174">
    <property type="term" value="F:electron-transferring-flavoprotein dehydrogenase activity"/>
    <property type="evidence" value="ECO:0007669"/>
    <property type="project" value="TreeGrafter"/>
</dbReference>
<sequence length="385" mass="41991">MSKTIAILGAGFAGLPLAHYILKHYADKFDLKLVLVSRSEELYWNIAAPRAAIPGQFSDEEVFHAIPPAFAKYPANRFEFVHGSVVAWQPDSNTIGVVLHQGAERQINYHTLVIATGSDYSADMPWKLIGTSQETHAALDKLRSDVRKADSIVVGGGGPTGVEFAGELGHEYAKTGKKKVTLIISEPLPLGPRVQEATRMSAQKELEKLNVNIITDTRVTKITDSNAGGKVLELSRGDGTLETLHADLFTPTWGVKFNTSFAPASLRETDGRLKATQTLRSPGYDNVFLVGDCANKDSYAALVREKQVRYIASALGQYFKGVKLDDFVPESKVGMTVAIGPSRGVGDLFGFNVWSFFVWYFKGRHMCTNIAAEYVAGGKLILGSF</sequence>
<dbReference type="OrthoDB" id="202203at2759"/>
<accession>A0A6A6TRB5</accession>
<comment type="similarity">
    <text evidence="1">Belongs to the FAD-dependent oxidoreductase family.</text>
</comment>
<dbReference type="InterPro" id="IPR036188">
    <property type="entry name" value="FAD/NAD-bd_sf"/>
</dbReference>
<keyword evidence="4" id="KW-0560">Oxidoreductase</keyword>
<dbReference type="GO" id="GO:0005737">
    <property type="term" value="C:cytoplasm"/>
    <property type="evidence" value="ECO:0007669"/>
    <property type="project" value="TreeGrafter"/>
</dbReference>